<dbReference type="PANTHER" id="PTHR36299:SF1">
    <property type="entry name" value="DUF4773 DOMAIN-CONTAINING PROTEIN"/>
    <property type="match status" value="1"/>
</dbReference>
<dbReference type="PANTHER" id="PTHR36299">
    <property type="entry name" value="AGAP008005-PA"/>
    <property type="match status" value="1"/>
</dbReference>
<reference evidence="2" key="1">
    <citation type="journal article" date="2023" name="bioRxiv">
        <title>Scaffold-level genome assemblies of two parasitoid biocontrol wasps reveal the parthenogenesis mechanism and an associated novel virus.</title>
        <authorList>
            <person name="Inwood S."/>
            <person name="Skelly J."/>
            <person name="Guhlin J."/>
            <person name="Harrop T."/>
            <person name="Goldson S."/>
            <person name="Dearden P."/>
        </authorList>
    </citation>
    <scope>NUCLEOTIDE SEQUENCE</scope>
    <source>
        <strain evidence="2">Irish</strain>
        <tissue evidence="2">Whole body</tissue>
    </source>
</reference>
<dbReference type="InterPro" id="IPR031941">
    <property type="entry name" value="DUF4773"/>
</dbReference>
<dbReference type="Pfam" id="PF15998">
    <property type="entry name" value="DUF4773"/>
    <property type="match status" value="1"/>
</dbReference>
<dbReference type="Proteomes" id="UP001168990">
    <property type="component" value="Unassembled WGS sequence"/>
</dbReference>
<name>A0AA39KU00_9HYME</name>
<sequence>MRIPAEYLNGNYRKFFIFYKSKTFVERSCDCMEEISCSCCESVMLLSIQTTKRLCANFMYQNNGLNIDISLDAKILRTTTVTTYRPFTMCTIIPGSHFSFACLNILELNKFPKSITACPRLNVKTKAQDWKLNYRCISISMNMPTVDNQAINSQSNTASSTPLNEMLNNGVPFMTSATSPIGPDQAKSPMSTIRVTPNEKIQPNPLVPSPDDIIINYN</sequence>
<proteinExistence type="predicted"/>
<keyword evidence="3" id="KW-1185">Reference proteome</keyword>
<reference evidence="2" key="2">
    <citation type="submission" date="2023-03" db="EMBL/GenBank/DDBJ databases">
        <authorList>
            <person name="Inwood S.N."/>
            <person name="Skelly J.G."/>
            <person name="Guhlin J."/>
            <person name="Harrop T.W.R."/>
            <person name="Goldson S.G."/>
            <person name="Dearden P.K."/>
        </authorList>
    </citation>
    <scope>NUCLEOTIDE SEQUENCE</scope>
    <source>
        <strain evidence="2">Irish</strain>
        <tissue evidence="2">Whole body</tissue>
    </source>
</reference>
<accession>A0AA39KU00</accession>
<evidence type="ECO:0000259" key="1">
    <source>
        <dbReference type="Pfam" id="PF15998"/>
    </source>
</evidence>
<comment type="caution">
    <text evidence="2">The sequence shown here is derived from an EMBL/GenBank/DDBJ whole genome shotgun (WGS) entry which is preliminary data.</text>
</comment>
<feature type="domain" description="DUF4773" evidence="1">
    <location>
        <begin position="29"/>
        <end position="141"/>
    </location>
</feature>
<gene>
    <name evidence="2" type="ORF">PV328_006866</name>
</gene>
<evidence type="ECO:0000313" key="3">
    <source>
        <dbReference type="Proteomes" id="UP001168990"/>
    </source>
</evidence>
<dbReference type="EMBL" id="JAQQBS010000002">
    <property type="protein sequence ID" value="KAK0173709.1"/>
    <property type="molecule type" value="Genomic_DNA"/>
</dbReference>
<protein>
    <recommendedName>
        <fullName evidence="1">DUF4773 domain-containing protein</fullName>
    </recommendedName>
</protein>
<evidence type="ECO:0000313" key="2">
    <source>
        <dbReference type="EMBL" id="KAK0173709.1"/>
    </source>
</evidence>
<organism evidence="2 3">
    <name type="scientific">Microctonus aethiopoides</name>
    <dbReference type="NCBI Taxonomy" id="144406"/>
    <lineage>
        <taxon>Eukaryota</taxon>
        <taxon>Metazoa</taxon>
        <taxon>Ecdysozoa</taxon>
        <taxon>Arthropoda</taxon>
        <taxon>Hexapoda</taxon>
        <taxon>Insecta</taxon>
        <taxon>Pterygota</taxon>
        <taxon>Neoptera</taxon>
        <taxon>Endopterygota</taxon>
        <taxon>Hymenoptera</taxon>
        <taxon>Apocrita</taxon>
        <taxon>Ichneumonoidea</taxon>
        <taxon>Braconidae</taxon>
        <taxon>Euphorinae</taxon>
        <taxon>Microctonus</taxon>
    </lineage>
</organism>
<dbReference type="AlphaFoldDB" id="A0AA39KU00"/>